<dbReference type="Pfam" id="PF13229">
    <property type="entry name" value="Beta_helix"/>
    <property type="match status" value="3"/>
</dbReference>
<dbReference type="Proteomes" id="UP000001542">
    <property type="component" value="Unassembled WGS sequence"/>
</dbReference>
<dbReference type="RefSeq" id="XP_001581264.1">
    <property type="nucleotide sequence ID" value="XM_001581214.1"/>
</dbReference>
<feature type="compositionally biased region" description="Polar residues" evidence="2">
    <location>
        <begin position="15"/>
        <end position="26"/>
    </location>
</feature>
<dbReference type="InterPro" id="IPR006626">
    <property type="entry name" value="PbH1"/>
</dbReference>
<dbReference type="SUPFAM" id="SSF51126">
    <property type="entry name" value="Pectin lyase-like"/>
    <property type="match status" value="3"/>
</dbReference>
<feature type="region of interest" description="Disordered" evidence="2">
    <location>
        <begin position="1"/>
        <end position="26"/>
    </location>
</feature>
<dbReference type="VEuPathDB" id="TrichDB:TVAGG3_0318980"/>
<evidence type="ECO:0000259" key="3">
    <source>
        <dbReference type="Pfam" id="PF13229"/>
    </source>
</evidence>
<dbReference type="GO" id="GO:0042981">
    <property type="term" value="P:regulation of apoptotic process"/>
    <property type="evidence" value="ECO:0000318"/>
    <property type="project" value="GO_Central"/>
</dbReference>
<dbReference type="InParanoid" id="A2DGW8"/>
<dbReference type="FunFam" id="2.160.20.10:FF:000062">
    <property type="entry name" value="Uncharacterized protein"/>
    <property type="match status" value="1"/>
</dbReference>
<evidence type="ECO:0000313" key="4">
    <source>
        <dbReference type="EMBL" id="EAY20278.1"/>
    </source>
</evidence>
<dbReference type="SMART" id="SM00710">
    <property type="entry name" value="PbH1"/>
    <property type="match status" value="11"/>
</dbReference>
<dbReference type="SMR" id="A2DGW8"/>
<dbReference type="InterPro" id="IPR012334">
    <property type="entry name" value="Pectin_lyas_fold"/>
</dbReference>
<dbReference type="PANTHER" id="PTHR22990">
    <property type="entry name" value="F-BOX ONLY PROTEIN"/>
    <property type="match status" value="1"/>
</dbReference>
<dbReference type="AlphaFoldDB" id="A2DGW8"/>
<protein>
    <recommendedName>
        <fullName evidence="3">Right handed beta helix domain-containing protein</fullName>
    </recommendedName>
</protein>
<sequence>MSDSDRSNANSSSSVPQPMYTSVSSFPKHQQFSASNRIDIENNIQESINSAAEASEVYLKPGDFTENLNISKNVILTGNNSTIKSDGTSNTLQVKTANASISGFTFIQNDSQSFGALLVEDGDIYFENCKFISKLIPSVIVKGKSTVFFVNCEFRCSDSTAVALVNSAFCSFVGCSFDSSIRGLNLRSATTAFVSRSTFLGMTTHGVSATQKSQYVIEESSFSSCRAAAIESKTDGKLLQVDACRIENCDSGILVFNGSVTVSNSKIGSMSNYSLLVQGSAQVTTNGNEFNDNSGEGAVIACEGGRLIANKDKFTGIMKCGIAAFSKSSIKVSDATFDDITGHAVVLFETTSGTIQGSRFYSVKNHALVFSGDQLMCNDAEFNNISGNGIYINGNGRFSGSKLNISNCFDNNLFVDRNNTKVMIDNSTFSNEKTAILVMRGNILVSNCSITSKIGIDARESNVTFEKSKVQDNETALILQSTKCEVNNVEFNNTKETSVVTNGGSVNIWNAKFNNGKHDLLLMKSDSDIRNTQFEGAFAESIVLMSAKVNMNSLTFNNCNTAIFADDRANISCTNTKITGGDVQIDIQNKSSFIGNNCELVGASGSAAVFVHEEGSFTLSKSSVKDARSTGIIASANSDLKELTVTNCEECGIYILGTGKVSLKDSTVSENGKFGLFIETGTLESVKNKFVGQKEIGIKIGTDAVADLKENTFENNGITNIERK</sequence>
<dbReference type="InterPro" id="IPR039448">
    <property type="entry name" value="Beta_helix"/>
</dbReference>
<accession>A2DGW8</accession>
<name>A2DGW8_TRIV3</name>
<dbReference type="OMA" id="ACRIENC"/>
<dbReference type="Gene3D" id="2.160.20.10">
    <property type="entry name" value="Single-stranded right-handed beta-helix, Pectin lyase-like"/>
    <property type="match status" value="2"/>
</dbReference>
<reference evidence="4" key="2">
    <citation type="journal article" date="2007" name="Science">
        <title>Draft genome sequence of the sexually transmitted pathogen Trichomonas vaginalis.</title>
        <authorList>
            <person name="Carlton J.M."/>
            <person name="Hirt R.P."/>
            <person name="Silva J.C."/>
            <person name="Delcher A.L."/>
            <person name="Schatz M."/>
            <person name="Zhao Q."/>
            <person name="Wortman J.R."/>
            <person name="Bidwell S.L."/>
            <person name="Alsmark U.C.M."/>
            <person name="Besteiro S."/>
            <person name="Sicheritz-Ponten T."/>
            <person name="Noel C.J."/>
            <person name="Dacks J.B."/>
            <person name="Foster P.G."/>
            <person name="Simillion C."/>
            <person name="Van de Peer Y."/>
            <person name="Miranda-Saavedra D."/>
            <person name="Barton G.J."/>
            <person name="Westrop G.D."/>
            <person name="Mueller S."/>
            <person name="Dessi D."/>
            <person name="Fiori P.L."/>
            <person name="Ren Q."/>
            <person name="Paulsen I."/>
            <person name="Zhang H."/>
            <person name="Bastida-Corcuera F.D."/>
            <person name="Simoes-Barbosa A."/>
            <person name="Brown M.T."/>
            <person name="Hayes R.D."/>
            <person name="Mukherjee M."/>
            <person name="Okumura C.Y."/>
            <person name="Schneider R."/>
            <person name="Smith A.J."/>
            <person name="Vanacova S."/>
            <person name="Villalvazo M."/>
            <person name="Haas B.J."/>
            <person name="Pertea M."/>
            <person name="Feldblyum T.V."/>
            <person name="Utterback T.R."/>
            <person name="Shu C.L."/>
            <person name="Osoegawa K."/>
            <person name="de Jong P.J."/>
            <person name="Hrdy I."/>
            <person name="Horvathova L."/>
            <person name="Zubacova Z."/>
            <person name="Dolezal P."/>
            <person name="Malik S.B."/>
            <person name="Logsdon J.M. Jr."/>
            <person name="Henze K."/>
            <person name="Gupta A."/>
            <person name="Wang C.C."/>
            <person name="Dunne R.L."/>
            <person name="Upcroft J.A."/>
            <person name="Upcroft P."/>
            <person name="White O."/>
            <person name="Salzberg S.L."/>
            <person name="Tang P."/>
            <person name="Chiu C.-H."/>
            <person name="Lee Y.-S."/>
            <person name="Embley T.M."/>
            <person name="Coombs G.H."/>
            <person name="Mottram J.C."/>
            <person name="Tachezy J."/>
            <person name="Fraser-Liggett C.M."/>
            <person name="Johnson P.J."/>
        </authorList>
    </citation>
    <scope>NUCLEOTIDE SEQUENCE [LARGE SCALE GENOMIC DNA]</scope>
    <source>
        <strain evidence="4">G3</strain>
    </source>
</reference>
<evidence type="ECO:0000256" key="1">
    <source>
        <dbReference type="ARBA" id="ARBA00022737"/>
    </source>
</evidence>
<evidence type="ECO:0000313" key="5">
    <source>
        <dbReference type="Proteomes" id="UP000001542"/>
    </source>
</evidence>
<dbReference type="GO" id="GO:0006511">
    <property type="term" value="P:ubiquitin-dependent protein catabolic process"/>
    <property type="evidence" value="ECO:0000318"/>
    <property type="project" value="GO_Central"/>
</dbReference>
<proteinExistence type="predicted"/>
<evidence type="ECO:0000256" key="2">
    <source>
        <dbReference type="SAM" id="MobiDB-lite"/>
    </source>
</evidence>
<feature type="domain" description="Right handed beta helix" evidence="3">
    <location>
        <begin position="388"/>
        <end position="534"/>
    </location>
</feature>
<keyword evidence="1" id="KW-0677">Repeat</keyword>
<dbReference type="InterPro" id="IPR011050">
    <property type="entry name" value="Pectin_lyase_fold/virulence"/>
</dbReference>
<dbReference type="KEGG" id="tva:5465815"/>
<dbReference type="VEuPathDB" id="TrichDB:TVAG_192540"/>
<keyword evidence="5" id="KW-1185">Reference proteome</keyword>
<dbReference type="PANTHER" id="PTHR22990:SF15">
    <property type="entry name" value="F-BOX ONLY PROTEIN 10"/>
    <property type="match status" value="1"/>
</dbReference>
<feature type="domain" description="Right handed beta helix" evidence="3">
    <location>
        <begin position="183"/>
        <end position="337"/>
    </location>
</feature>
<reference evidence="4" key="1">
    <citation type="submission" date="2006-10" db="EMBL/GenBank/DDBJ databases">
        <authorList>
            <person name="Amadeo P."/>
            <person name="Zhao Q."/>
            <person name="Wortman J."/>
            <person name="Fraser-Liggett C."/>
            <person name="Carlton J."/>
        </authorList>
    </citation>
    <scope>NUCLEOTIDE SEQUENCE</scope>
    <source>
        <strain evidence="4">G3</strain>
    </source>
</reference>
<feature type="domain" description="Right handed beta helix" evidence="3">
    <location>
        <begin position="588"/>
        <end position="717"/>
    </location>
</feature>
<gene>
    <name evidence="4" type="ORF">TVAG_192540</name>
</gene>
<organism evidence="4 5">
    <name type="scientific">Trichomonas vaginalis (strain ATCC PRA-98 / G3)</name>
    <dbReference type="NCBI Taxonomy" id="412133"/>
    <lineage>
        <taxon>Eukaryota</taxon>
        <taxon>Metamonada</taxon>
        <taxon>Parabasalia</taxon>
        <taxon>Trichomonadida</taxon>
        <taxon>Trichomonadidae</taxon>
        <taxon>Trichomonas</taxon>
    </lineage>
</organism>
<dbReference type="EMBL" id="DS113199">
    <property type="protein sequence ID" value="EAY20278.1"/>
    <property type="molecule type" value="Genomic_DNA"/>
</dbReference>
<dbReference type="InterPro" id="IPR051550">
    <property type="entry name" value="SCF-Subunits/Alg-Epimerases"/>
</dbReference>